<comment type="caution">
    <text evidence="1">The sequence shown here is derived from an EMBL/GenBank/DDBJ whole genome shotgun (WGS) entry which is preliminary data.</text>
</comment>
<dbReference type="Proteomes" id="UP000187209">
    <property type="component" value="Unassembled WGS sequence"/>
</dbReference>
<protein>
    <submittedName>
        <fullName evidence="1">Uncharacterized protein</fullName>
    </submittedName>
</protein>
<dbReference type="GO" id="GO:0020037">
    <property type="term" value="F:heme binding"/>
    <property type="evidence" value="ECO:0007669"/>
    <property type="project" value="InterPro"/>
</dbReference>
<reference evidence="1 2" key="1">
    <citation type="submission" date="2016-11" db="EMBL/GenBank/DDBJ databases">
        <title>The macronuclear genome of Stentor coeruleus: a giant cell with tiny introns.</title>
        <authorList>
            <person name="Slabodnick M."/>
            <person name="Ruby J.G."/>
            <person name="Reiff S.B."/>
            <person name="Swart E.C."/>
            <person name="Gosai S."/>
            <person name="Prabakaran S."/>
            <person name="Witkowska E."/>
            <person name="Larue G.E."/>
            <person name="Fisher S."/>
            <person name="Freeman R.M."/>
            <person name="Gunawardena J."/>
            <person name="Chu W."/>
            <person name="Stover N.A."/>
            <person name="Gregory B.D."/>
            <person name="Nowacki M."/>
            <person name="Derisi J."/>
            <person name="Roy S.W."/>
            <person name="Marshall W.F."/>
            <person name="Sood P."/>
        </authorList>
    </citation>
    <scope>NUCLEOTIDE SEQUENCE [LARGE SCALE GENOMIC DNA]</scope>
    <source>
        <strain evidence="1">WM001</strain>
    </source>
</reference>
<dbReference type="InterPro" id="IPR009050">
    <property type="entry name" value="Globin-like_sf"/>
</dbReference>
<proteinExistence type="predicted"/>
<sequence length="125" mass="13912">MEDSLLEKLGGESGVGKIVDEYYKRALEDPRIKNRYNGLNLEELKRRETNLMISLIKKETPVSEGTLLGKDFIVGTPSTSGITKHEFNLLVSIYEESSKDLGATSYTAQQFGEAISSIRADVETH</sequence>
<accession>A0A1R2BER1</accession>
<gene>
    <name evidence="1" type="ORF">SteCoe_25674</name>
</gene>
<dbReference type="AlphaFoldDB" id="A0A1R2BER1"/>
<keyword evidence="2" id="KW-1185">Reference proteome</keyword>
<evidence type="ECO:0000313" key="1">
    <source>
        <dbReference type="EMBL" id="OMJ75233.1"/>
    </source>
</evidence>
<name>A0A1R2BER1_9CILI</name>
<evidence type="ECO:0000313" key="2">
    <source>
        <dbReference type="Proteomes" id="UP000187209"/>
    </source>
</evidence>
<organism evidence="1 2">
    <name type="scientific">Stentor coeruleus</name>
    <dbReference type="NCBI Taxonomy" id="5963"/>
    <lineage>
        <taxon>Eukaryota</taxon>
        <taxon>Sar</taxon>
        <taxon>Alveolata</taxon>
        <taxon>Ciliophora</taxon>
        <taxon>Postciliodesmatophora</taxon>
        <taxon>Heterotrichea</taxon>
        <taxon>Heterotrichida</taxon>
        <taxon>Stentoridae</taxon>
        <taxon>Stentor</taxon>
    </lineage>
</organism>
<dbReference type="Gene3D" id="1.10.490.10">
    <property type="entry name" value="Globins"/>
    <property type="match status" value="1"/>
</dbReference>
<dbReference type="InterPro" id="IPR012292">
    <property type="entry name" value="Globin/Proto"/>
</dbReference>
<dbReference type="OrthoDB" id="514183at2759"/>
<dbReference type="SUPFAM" id="SSF46458">
    <property type="entry name" value="Globin-like"/>
    <property type="match status" value="1"/>
</dbReference>
<dbReference type="EMBL" id="MPUH01000702">
    <property type="protein sequence ID" value="OMJ75233.1"/>
    <property type="molecule type" value="Genomic_DNA"/>
</dbReference>
<dbReference type="GO" id="GO:0019825">
    <property type="term" value="F:oxygen binding"/>
    <property type="evidence" value="ECO:0007669"/>
    <property type="project" value="InterPro"/>
</dbReference>